<feature type="modified residue" description="4-aspartylphosphate" evidence="12">
    <location>
        <position position="571"/>
    </location>
</feature>
<keyword evidence="8" id="KW-0067">ATP-binding</keyword>
<keyword evidence="13" id="KW-1133">Transmembrane helix</keyword>
<dbReference type="PANTHER" id="PTHR45339:SF1">
    <property type="entry name" value="HYBRID SIGNAL TRANSDUCTION HISTIDINE KINASE J"/>
    <property type="match status" value="1"/>
</dbReference>
<proteinExistence type="predicted"/>
<dbReference type="SUPFAM" id="SSF47384">
    <property type="entry name" value="Homodimeric domain of signal transducing histidine kinase"/>
    <property type="match status" value="1"/>
</dbReference>
<dbReference type="FunFam" id="1.10.287.130:FF:000002">
    <property type="entry name" value="Two-component osmosensing histidine kinase"/>
    <property type="match status" value="1"/>
</dbReference>
<accession>A0A9X4RLP1</accession>
<evidence type="ECO:0000256" key="6">
    <source>
        <dbReference type="ARBA" id="ARBA00022741"/>
    </source>
</evidence>
<dbReference type="Gene3D" id="1.10.287.130">
    <property type="match status" value="1"/>
</dbReference>
<feature type="domain" description="Response regulatory" evidence="15">
    <location>
        <begin position="660"/>
        <end position="778"/>
    </location>
</feature>
<dbReference type="InterPro" id="IPR036097">
    <property type="entry name" value="HisK_dim/P_sf"/>
</dbReference>
<dbReference type="EC" id="2.7.13.3" evidence="3"/>
<comment type="catalytic activity">
    <reaction evidence="1">
        <text>ATP + protein L-histidine = ADP + protein N-phospho-L-histidine.</text>
        <dbReference type="EC" id="2.7.13.3"/>
    </reaction>
</comment>
<dbReference type="InterPro" id="IPR011006">
    <property type="entry name" value="CheY-like_superfamily"/>
</dbReference>
<dbReference type="PROSITE" id="PS50110">
    <property type="entry name" value="RESPONSE_REGULATORY"/>
    <property type="match status" value="2"/>
</dbReference>
<evidence type="ECO:0000256" key="10">
    <source>
        <dbReference type="ARBA" id="ARBA00064003"/>
    </source>
</evidence>
<dbReference type="Pfam" id="PF00512">
    <property type="entry name" value="HisKA"/>
    <property type="match status" value="1"/>
</dbReference>
<reference evidence="17" key="1">
    <citation type="journal article" date="2022" name="bioRxiv">
        <title>Thiovibrio frasassiensisgen. nov., sp. nov., an autotrophic, elemental sulfur disproportionating bacterium isolated from sulfidic karst sediment, and proposal of Thiovibrionaceae fam. nov.</title>
        <authorList>
            <person name="Aronson H."/>
            <person name="Thomas C."/>
            <person name="Bhattacharyya M."/>
            <person name="Eckstein S."/>
            <person name="Jensen S."/>
            <person name="Barco R."/>
            <person name="Macalady J."/>
            <person name="Amend J."/>
        </authorList>
    </citation>
    <scope>NUCLEOTIDE SEQUENCE</scope>
    <source>
        <strain evidence="17">RS19-109</strain>
    </source>
</reference>
<evidence type="ECO:0000259" key="15">
    <source>
        <dbReference type="PROSITE" id="PS50110"/>
    </source>
</evidence>
<dbReference type="CDD" id="cd17546">
    <property type="entry name" value="REC_hyHK_CKI1_RcsC-like"/>
    <property type="match status" value="1"/>
</dbReference>
<dbReference type="SUPFAM" id="SSF55874">
    <property type="entry name" value="ATPase domain of HSP90 chaperone/DNA topoisomerase II/histidine kinase"/>
    <property type="match status" value="1"/>
</dbReference>
<feature type="domain" description="Histidine kinase" evidence="14">
    <location>
        <begin position="277"/>
        <end position="498"/>
    </location>
</feature>
<dbReference type="SMART" id="SM00388">
    <property type="entry name" value="HisKA"/>
    <property type="match status" value="1"/>
</dbReference>
<protein>
    <recommendedName>
        <fullName evidence="11">Sensory/regulatory protein RpfC</fullName>
        <ecNumber evidence="3">2.7.13.3</ecNumber>
    </recommendedName>
</protein>
<evidence type="ECO:0000256" key="1">
    <source>
        <dbReference type="ARBA" id="ARBA00000085"/>
    </source>
</evidence>
<keyword evidence="13" id="KW-0472">Membrane</keyword>
<feature type="domain" description="HAMP" evidence="16">
    <location>
        <begin position="184"/>
        <end position="237"/>
    </location>
</feature>
<evidence type="ECO:0000313" key="18">
    <source>
        <dbReference type="Proteomes" id="UP001154240"/>
    </source>
</evidence>
<keyword evidence="9" id="KW-0902">Two-component regulatory system</keyword>
<evidence type="ECO:0000256" key="4">
    <source>
        <dbReference type="ARBA" id="ARBA00022553"/>
    </source>
</evidence>
<dbReference type="InterPro" id="IPR001789">
    <property type="entry name" value="Sig_transdc_resp-reg_receiver"/>
</dbReference>
<feature type="transmembrane region" description="Helical" evidence="13">
    <location>
        <begin position="13"/>
        <end position="38"/>
    </location>
</feature>
<dbReference type="InterPro" id="IPR033417">
    <property type="entry name" value="CHASE8"/>
</dbReference>
<dbReference type="PANTHER" id="PTHR45339">
    <property type="entry name" value="HYBRID SIGNAL TRANSDUCTION HISTIDINE KINASE J"/>
    <property type="match status" value="1"/>
</dbReference>
<evidence type="ECO:0000256" key="11">
    <source>
        <dbReference type="ARBA" id="ARBA00068150"/>
    </source>
</evidence>
<evidence type="ECO:0000256" key="7">
    <source>
        <dbReference type="ARBA" id="ARBA00022777"/>
    </source>
</evidence>
<evidence type="ECO:0000259" key="16">
    <source>
        <dbReference type="PROSITE" id="PS50885"/>
    </source>
</evidence>
<dbReference type="GO" id="GO:0005524">
    <property type="term" value="F:ATP binding"/>
    <property type="evidence" value="ECO:0007669"/>
    <property type="project" value="UniProtKB-KW"/>
</dbReference>
<dbReference type="InterPro" id="IPR003660">
    <property type="entry name" value="HAMP_dom"/>
</dbReference>
<dbReference type="CDD" id="cd00082">
    <property type="entry name" value="HisKA"/>
    <property type="match status" value="1"/>
</dbReference>
<comment type="subunit">
    <text evidence="10">At low DSF concentrations, interacts with RpfF.</text>
</comment>
<evidence type="ECO:0000256" key="3">
    <source>
        <dbReference type="ARBA" id="ARBA00012438"/>
    </source>
</evidence>
<evidence type="ECO:0000256" key="9">
    <source>
        <dbReference type="ARBA" id="ARBA00023012"/>
    </source>
</evidence>
<keyword evidence="7" id="KW-0418">Kinase</keyword>
<comment type="caution">
    <text evidence="17">The sequence shown here is derived from an EMBL/GenBank/DDBJ whole genome shotgun (WGS) entry which is preliminary data.</text>
</comment>
<dbReference type="EMBL" id="JAPHEH010000001">
    <property type="protein sequence ID" value="MDG4475535.1"/>
    <property type="molecule type" value="Genomic_DNA"/>
</dbReference>
<dbReference type="InterPro" id="IPR004358">
    <property type="entry name" value="Sig_transdc_His_kin-like_C"/>
</dbReference>
<sequence length="784" mass="87504">MEYFNALPIRKKLLLIIMLVTGGVLIFVNSVMCAYDFFTLRHLLIKNLAVLTKAIADNAKSTVVFSDQDAARETLLALRAEPCIVYAAILTPDHRVFATYTTNKAMTETEFQPPTIPLNTPVFGNDSIDFLTEIKLQDKTVGMVFARSDRHDEPLLLQRYLLVALLVMGVTFFLVWLITGKLQRVFTRPIEQLAATIRGITRNQDYSLRASVKNKDEIGALTMGFNEMLGEIELRDHALIQAHSDLEEKIEERTKDLVLAKEAAEAASRAKSEFLANMSHEIRTPMNGVIGMTQLALQTELTEEQRDFLETIDLSANRLIQVINDILDFSKIEAQKLDITYNDFNLRETVEDTTQEQAVRAHEKKLELLCQIEEDVPEFLVGDAFRLQQIITNLMGNSIKFTESGQILLKVQRKAEYDGVVELLFAVSDKGIGIPEEQQQRIFEAFSQVDSSMARKFGGTGLGLSISSRLVHLMGGRIWLESTPNVGSTFYFTILCEKQSQAKVIPQASPAFLAGKSVLVVDDNPINQKILLQKLGQLNMQAQAASGGAEALEMLQKHLAAADPFALAIIDIQMPEMDGFTLIEKIRQQQQLAELPVIILTSAGLPEDKVRSQRLGVHAYLLKPCRQKDLLRSISTVFVQAEHPAPQQATPQAGKKEKLHILLAEDNLVNQKVAQKLLEKEGHSVVIANNGLDALEKYGAEHFDLILMDVQMPEMDGFEATEKIRALEQGTTRHIPIIALTAHAMKGYSEKCLAAGMDDYVSKPFTIASLMERLDHFSFPQSGE</sequence>
<dbReference type="Pfam" id="PF17152">
    <property type="entry name" value="CHASE8"/>
    <property type="match status" value="1"/>
</dbReference>
<feature type="transmembrane region" description="Helical" evidence="13">
    <location>
        <begin position="160"/>
        <end position="179"/>
    </location>
</feature>
<dbReference type="Gene3D" id="3.40.50.2300">
    <property type="match status" value="2"/>
</dbReference>
<comment type="subcellular location">
    <subcellularLocation>
        <location evidence="2">Membrane</location>
    </subcellularLocation>
</comment>
<evidence type="ECO:0000256" key="5">
    <source>
        <dbReference type="ARBA" id="ARBA00022679"/>
    </source>
</evidence>
<dbReference type="Gene3D" id="6.10.340.10">
    <property type="match status" value="1"/>
</dbReference>
<dbReference type="CDD" id="cd06225">
    <property type="entry name" value="HAMP"/>
    <property type="match status" value="1"/>
</dbReference>
<evidence type="ECO:0000256" key="12">
    <source>
        <dbReference type="PROSITE-ProRule" id="PRU00169"/>
    </source>
</evidence>
<gene>
    <name evidence="17" type="ORF">OLX77_05095</name>
</gene>
<evidence type="ECO:0000256" key="2">
    <source>
        <dbReference type="ARBA" id="ARBA00004370"/>
    </source>
</evidence>
<keyword evidence="4 12" id="KW-0597">Phosphoprotein</keyword>
<keyword evidence="5" id="KW-0808">Transferase</keyword>
<dbReference type="CDD" id="cd16922">
    <property type="entry name" value="HATPase_EvgS-ArcB-TorS-like"/>
    <property type="match status" value="1"/>
</dbReference>
<dbReference type="PROSITE" id="PS50885">
    <property type="entry name" value="HAMP"/>
    <property type="match status" value="1"/>
</dbReference>
<organism evidence="17 18">
    <name type="scientific">Thiovibrio frasassiensis</name>
    <dbReference type="NCBI Taxonomy" id="2984131"/>
    <lineage>
        <taxon>Bacteria</taxon>
        <taxon>Pseudomonadati</taxon>
        <taxon>Thermodesulfobacteriota</taxon>
        <taxon>Desulfobulbia</taxon>
        <taxon>Desulfobulbales</taxon>
        <taxon>Thiovibrionaceae</taxon>
        <taxon>Thiovibrio</taxon>
    </lineage>
</organism>
<dbReference type="InterPro" id="IPR003661">
    <property type="entry name" value="HisK_dim/P_dom"/>
</dbReference>
<evidence type="ECO:0000313" key="17">
    <source>
        <dbReference type="EMBL" id="MDG4475535.1"/>
    </source>
</evidence>
<dbReference type="AlphaFoldDB" id="A0A9X4RLP1"/>
<dbReference type="InterPro" id="IPR003594">
    <property type="entry name" value="HATPase_dom"/>
</dbReference>
<feature type="domain" description="Response regulatory" evidence="15">
    <location>
        <begin position="517"/>
        <end position="638"/>
    </location>
</feature>
<dbReference type="PROSITE" id="PS50109">
    <property type="entry name" value="HIS_KIN"/>
    <property type="match status" value="1"/>
</dbReference>
<dbReference type="GO" id="GO:0000155">
    <property type="term" value="F:phosphorelay sensor kinase activity"/>
    <property type="evidence" value="ECO:0007669"/>
    <property type="project" value="InterPro"/>
</dbReference>
<dbReference type="Pfam" id="PF02518">
    <property type="entry name" value="HATPase_c"/>
    <property type="match status" value="1"/>
</dbReference>
<dbReference type="SMART" id="SM00448">
    <property type="entry name" value="REC"/>
    <property type="match status" value="2"/>
</dbReference>
<keyword evidence="18" id="KW-1185">Reference proteome</keyword>
<feature type="modified residue" description="4-aspartylphosphate" evidence="12">
    <location>
        <position position="709"/>
    </location>
</feature>
<dbReference type="PRINTS" id="PR00344">
    <property type="entry name" value="BCTRLSENSOR"/>
</dbReference>
<keyword evidence="6" id="KW-0547">Nucleotide-binding</keyword>
<keyword evidence="13" id="KW-0812">Transmembrane</keyword>
<dbReference type="SMART" id="SM00304">
    <property type="entry name" value="HAMP"/>
    <property type="match status" value="1"/>
</dbReference>
<dbReference type="RefSeq" id="WP_307632508.1">
    <property type="nucleotide sequence ID" value="NZ_JAPHEH010000001.1"/>
</dbReference>
<dbReference type="Gene3D" id="3.30.565.10">
    <property type="entry name" value="Histidine kinase-like ATPase, C-terminal domain"/>
    <property type="match status" value="1"/>
</dbReference>
<dbReference type="InterPro" id="IPR036890">
    <property type="entry name" value="HATPase_C_sf"/>
</dbReference>
<dbReference type="Pfam" id="PF00072">
    <property type="entry name" value="Response_reg"/>
    <property type="match status" value="2"/>
</dbReference>
<dbReference type="SUPFAM" id="SSF158472">
    <property type="entry name" value="HAMP domain-like"/>
    <property type="match status" value="1"/>
</dbReference>
<dbReference type="Pfam" id="PF00672">
    <property type="entry name" value="HAMP"/>
    <property type="match status" value="1"/>
</dbReference>
<reference evidence="17" key="2">
    <citation type="submission" date="2022-10" db="EMBL/GenBank/DDBJ databases">
        <authorList>
            <person name="Aronson H.S."/>
        </authorList>
    </citation>
    <scope>NUCLEOTIDE SEQUENCE</scope>
    <source>
        <strain evidence="17">RS19-109</strain>
    </source>
</reference>
<dbReference type="SUPFAM" id="SSF52172">
    <property type="entry name" value="CheY-like"/>
    <property type="match status" value="2"/>
</dbReference>
<evidence type="ECO:0000256" key="8">
    <source>
        <dbReference type="ARBA" id="ARBA00022840"/>
    </source>
</evidence>
<dbReference type="FunFam" id="3.30.565.10:FF:000010">
    <property type="entry name" value="Sensor histidine kinase RcsC"/>
    <property type="match status" value="1"/>
</dbReference>
<dbReference type="SMART" id="SM00387">
    <property type="entry name" value="HATPase_c"/>
    <property type="match status" value="1"/>
</dbReference>
<dbReference type="InterPro" id="IPR005467">
    <property type="entry name" value="His_kinase_dom"/>
</dbReference>
<dbReference type="Proteomes" id="UP001154240">
    <property type="component" value="Unassembled WGS sequence"/>
</dbReference>
<evidence type="ECO:0000256" key="13">
    <source>
        <dbReference type="SAM" id="Phobius"/>
    </source>
</evidence>
<name>A0A9X4RLP1_9BACT</name>
<dbReference type="GO" id="GO:0016020">
    <property type="term" value="C:membrane"/>
    <property type="evidence" value="ECO:0007669"/>
    <property type="project" value="UniProtKB-SubCell"/>
</dbReference>
<evidence type="ECO:0000259" key="14">
    <source>
        <dbReference type="PROSITE" id="PS50109"/>
    </source>
</evidence>